<reference evidence="4" key="1">
    <citation type="submission" date="2022-11" db="UniProtKB">
        <authorList>
            <consortium name="WormBaseParasite"/>
        </authorList>
    </citation>
    <scope>IDENTIFICATION</scope>
</reference>
<sequence length="169" mass="17633">MFVNIVALLIAVLVLFGQVDTTGAKNVGLGNHILKEGKVNLAAGSTIPPTNDKSQPPSTSNEPSSTSNNPPSTNNDPPSTSNNPTNNNQISSTLANNENNSTTSTPEDNLVTTTGQVTRTDEVKTSTASKGSSTGATSGDTEAKEEGQTNEVESLSPEEKKIEDEIYKV</sequence>
<feature type="chain" id="PRO_5036837004" evidence="2">
    <location>
        <begin position="25"/>
        <end position="169"/>
    </location>
</feature>
<evidence type="ECO:0000256" key="2">
    <source>
        <dbReference type="SAM" id="SignalP"/>
    </source>
</evidence>
<accession>A0A915PAN9</accession>
<proteinExistence type="predicted"/>
<evidence type="ECO:0000256" key="1">
    <source>
        <dbReference type="SAM" id="MobiDB-lite"/>
    </source>
</evidence>
<evidence type="ECO:0000313" key="3">
    <source>
        <dbReference type="Proteomes" id="UP000887560"/>
    </source>
</evidence>
<feature type="compositionally biased region" description="Low complexity" evidence="1">
    <location>
        <begin position="56"/>
        <end position="105"/>
    </location>
</feature>
<keyword evidence="2" id="KW-0732">Signal</keyword>
<feature type="region of interest" description="Disordered" evidence="1">
    <location>
        <begin position="44"/>
        <end position="169"/>
    </location>
</feature>
<feature type="compositionally biased region" description="Polar residues" evidence="1">
    <location>
        <begin position="106"/>
        <end position="118"/>
    </location>
</feature>
<keyword evidence="3" id="KW-1185">Reference proteome</keyword>
<evidence type="ECO:0000313" key="4">
    <source>
        <dbReference type="WBParaSite" id="scf7180000423640.g11432"/>
    </source>
</evidence>
<name>A0A915PAN9_9BILA</name>
<feature type="signal peptide" evidence="2">
    <location>
        <begin position="1"/>
        <end position="24"/>
    </location>
</feature>
<protein>
    <submittedName>
        <fullName evidence="4">Uncharacterized protein</fullName>
    </submittedName>
</protein>
<feature type="compositionally biased region" description="Basic and acidic residues" evidence="1">
    <location>
        <begin position="157"/>
        <end position="169"/>
    </location>
</feature>
<feature type="compositionally biased region" description="Low complexity" evidence="1">
    <location>
        <begin position="125"/>
        <end position="139"/>
    </location>
</feature>
<dbReference type="Proteomes" id="UP000887560">
    <property type="component" value="Unplaced"/>
</dbReference>
<organism evidence="3 4">
    <name type="scientific">Meloidogyne floridensis</name>
    <dbReference type="NCBI Taxonomy" id="298350"/>
    <lineage>
        <taxon>Eukaryota</taxon>
        <taxon>Metazoa</taxon>
        <taxon>Ecdysozoa</taxon>
        <taxon>Nematoda</taxon>
        <taxon>Chromadorea</taxon>
        <taxon>Rhabditida</taxon>
        <taxon>Tylenchina</taxon>
        <taxon>Tylenchomorpha</taxon>
        <taxon>Tylenchoidea</taxon>
        <taxon>Meloidogynidae</taxon>
        <taxon>Meloidogyninae</taxon>
        <taxon>Meloidogyne</taxon>
    </lineage>
</organism>
<dbReference type="WBParaSite" id="scf7180000423640.g11432">
    <property type="protein sequence ID" value="scf7180000423640.g11432"/>
    <property type="gene ID" value="scf7180000423640.g11432"/>
</dbReference>
<dbReference type="AlphaFoldDB" id="A0A915PAN9"/>